<proteinExistence type="predicted"/>
<evidence type="ECO:0000256" key="1">
    <source>
        <dbReference type="SAM" id="MobiDB-lite"/>
    </source>
</evidence>
<name>A0ABD2AWC5_VESMC</name>
<dbReference type="Proteomes" id="UP001607303">
    <property type="component" value="Unassembled WGS sequence"/>
</dbReference>
<keyword evidence="3" id="KW-1185">Reference proteome</keyword>
<feature type="compositionally biased region" description="Basic and acidic residues" evidence="1">
    <location>
        <begin position="36"/>
        <end position="65"/>
    </location>
</feature>
<protein>
    <submittedName>
        <fullName evidence="2">Uncharacterized protein</fullName>
    </submittedName>
</protein>
<dbReference type="EMBL" id="JAYRBN010000112">
    <property type="protein sequence ID" value="KAL2724922.1"/>
    <property type="molecule type" value="Genomic_DNA"/>
</dbReference>
<feature type="region of interest" description="Disordered" evidence="1">
    <location>
        <begin position="36"/>
        <end position="72"/>
    </location>
</feature>
<sequence>MLHGAAIAFSKGAAAAIINIYKLEIDKYKKYHLVERKKERKKEARRKEERQKKERKEKSDRRSFEQHSAQQLRERPGLAFYRDNSWQVRRVSTLVVRVCARSKSLDCLRFFGSSYYS</sequence>
<organism evidence="2 3">
    <name type="scientific">Vespula maculifrons</name>
    <name type="common">Eastern yellow jacket</name>
    <name type="synonym">Wasp</name>
    <dbReference type="NCBI Taxonomy" id="7453"/>
    <lineage>
        <taxon>Eukaryota</taxon>
        <taxon>Metazoa</taxon>
        <taxon>Ecdysozoa</taxon>
        <taxon>Arthropoda</taxon>
        <taxon>Hexapoda</taxon>
        <taxon>Insecta</taxon>
        <taxon>Pterygota</taxon>
        <taxon>Neoptera</taxon>
        <taxon>Endopterygota</taxon>
        <taxon>Hymenoptera</taxon>
        <taxon>Apocrita</taxon>
        <taxon>Aculeata</taxon>
        <taxon>Vespoidea</taxon>
        <taxon>Vespidae</taxon>
        <taxon>Vespinae</taxon>
        <taxon>Vespula</taxon>
    </lineage>
</organism>
<evidence type="ECO:0000313" key="3">
    <source>
        <dbReference type="Proteomes" id="UP001607303"/>
    </source>
</evidence>
<dbReference type="AlphaFoldDB" id="A0ABD2AWC5"/>
<accession>A0ABD2AWC5</accession>
<comment type="caution">
    <text evidence="2">The sequence shown here is derived from an EMBL/GenBank/DDBJ whole genome shotgun (WGS) entry which is preliminary data.</text>
</comment>
<reference evidence="2 3" key="1">
    <citation type="journal article" date="2024" name="Ann. Entomol. Soc. Am.">
        <title>Genomic analyses of the southern and eastern yellowjacket wasps (Hymenoptera: Vespidae) reveal evolutionary signatures of social life.</title>
        <authorList>
            <person name="Catto M.A."/>
            <person name="Caine P.B."/>
            <person name="Orr S.E."/>
            <person name="Hunt B.G."/>
            <person name="Goodisman M.A.D."/>
        </authorList>
    </citation>
    <scope>NUCLEOTIDE SEQUENCE [LARGE SCALE GENOMIC DNA]</scope>
    <source>
        <strain evidence="2">232</strain>
        <tissue evidence="2">Head and thorax</tissue>
    </source>
</reference>
<evidence type="ECO:0000313" key="2">
    <source>
        <dbReference type="EMBL" id="KAL2724922.1"/>
    </source>
</evidence>
<gene>
    <name evidence="2" type="ORF">V1477_018783</name>
</gene>